<protein>
    <submittedName>
        <fullName evidence="1">Uncharacterized protein</fullName>
    </submittedName>
</protein>
<proteinExistence type="predicted"/>
<gene>
    <name evidence="1" type="ORF">NLG97_g10752</name>
</gene>
<sequence>MDLSRVGCLGYSSGGQNAVAAVLHHADFYKAAFAGAGCHDNRLGSLLWTEMFMGHPVDASYEDNSNVTHAHKLGGALMLCHGGMDTTVDPACTLRLVQKLIDADKDFDLVIVPKGGHHAGETPWVEKKMAAFFKRHLQEKQVV</sequence>
<comment type="caution">
    <text evidence="1">The sequence shown here is derived from an EMBL/GenBank/DDBJ whole genome shotgun (WGS) entry which is preliminary data.</text>
</comment>
<name>A0ACC1QES1_9HYPO</name>
<reference evidence="1" key="1">
    <citation type="submission" date="2022-07" db="EMBL/GenBank/DDBJ databases">
        <title>Genome Sequence of Lecanicillium saksenae.</title>
        <authorList>
            <person name="Buettner E."/>
        </authorList>
    </citation>
    <scope>NUCLEOTIDE SEQUENCE</scope>
    <source>
        <strain evidence="1">VT-O1</strain>
    </source>
</reference>
<evidence type="ECO:0000313" key="2">
    <source>
        <dbReference type="Proteomes" id="UP001148737"/>
    </source>
</evidence>
<accession>A0ACC1QES1</accession>
<evidence type="ECO:0000313" key="1">
    <source>
        <dbReference type="EMBL" id="KAJ3472739.1"/>
    </source>
</evidence>
<dbReference type="Proteomes" id="UP001148737">
    <property type="component" value="Unassembled WGS sequence"/>
</dbReference>
<dbReference type="EMBL" id="JANAKD010002892">
    <property type="protein sequence ID" value="KAJ3472739.1"/>
    <property type="molecule type" value="Genomic_DNA"/>
</dbReference>
<organism evidence="1 2">
    <name type="scientific">Lecanicillium saksenae</name>
    <dbReference type="NCBI Taxonomy" id="468837"/>
    <lineage>
        <taxon>Eukaryota</taxon>
        <taxon>Fungi</taxon>
        <taxon>Dikarya</taxon>
        <taxon>Ascomycota</taxon>
        <taxon>Pezizomycotina</taxon>
        <taxon>Sordariomycetes</taxon>
        <taxon>Hypocreomycetidae</taxon>
        <taxon>Hypocreales</taxon>
        <taxon>Cordycipitaceae</taxon>
        <taxon>Lecanicillium</taxon>
    </lineage>
</organism>
<keyword evidence="2" id="KW-1185">Reference proteome</keyword>